<dbReference type="RefSeq" id="WP_196956575.1">
    <property type="nucleotide sequence ID" value="NZ_JADWYK010000014.1"/>
</dbReference>
<evidence type="ECO:0000313" key="1">
    <source>
        <dbReference type="EMBL" id="MBG8555553.1"/>
    </source>
</evidence>
<keyword evidence="2" id="KW-1185">Reference proteome</keyword>
<dbReference type="EMBL" id="JADWYK010000014">
    <property type="protein sequence ID" value="MBG8555553.1"/>
    <property type="molecule type" value="Genomic_DNA"/>
</dbReference>
<evidence type="ECO:0008006" key="3">
    <source>
        <dbReference type="Google" id="ProtNLM"/>
    </source>
</evidence>
<comment type="caution">
    <text evidence="1">The sequence shown here is derived from an EMBL/GenBank/DDBJ whole genome shotgun (WGS) entry which is preliminary data.</text>
</comment>
<sequence>MSSANRRETGVVLGLNYSRYLFGEVGYFRSSVYEMGGFEMNSTTLSAGSEFSYVDRLLVAPKVQARVQLFFLQASLAPILYTDFKQASLKLRPEIGLGLYNGGLSYGYNAGIVNNSFHGINKHVFTARYFLTRKRKTLHEYDQKGRKMR</sequence>
<proteinExistence type="predicted"/>
<reference evidence="1 2" key="1">
    <citation type="submission" date="2020-11" db="EMBL/GenBank/DDBJ databases">
        <title>Hymenobacter sp.</title>
        <authorList>
            <person name="Kim M.K."/>
        </authorList>
    </citation>
    <scope>NUCLEOTIDE SEQUENCE [LARGE SCALE GENOMIC DNA]</scope>
    <source>
        <strain evidence="1 2">BT594</strain>
    </source>
</reference>
<gene>
    <name evidence="1" type="ORF">I5L79_18555</name>
</gene>
<organism evidence="1 2">
    <name type="scientific">Hymenobacter guriensis</name>
    <dbReference type="NCBI Taxonomy" id="2793065"/>
    <lineage>
        <taxon>Bacteria</taxon>
        <taxon>Pseudomonadati</taxon>
        <taxon>Bacteroidota</taxon>
        <taxon>Cytophagia</taxon>
        <taxon>Cytophagales</taxon>
        <taxon>Hymenobacteraceae</taxon>
        <taxon>Hymenobacter</taxon>
    </lineage>
</organism>
<accession>A0ABS0L7Q1</accession>
<name>A0ABS0L7Q1_9BACT</name>
<dbReference type="Proteomes" id="UP000601099">
    <property type="component" value="Unassembled WGS sequence"/>
</dbReference>
<evidence type="ECO:0000313" key="2">
    <source>
        <dbReference type="Proteomes" id="UP000601099"/>
    </source>
</evidence>
<protein>
    <recommendedName>
        <fullName evidence="3">Outer membrane protein beta-barrel domain-containing protein</fullName>
    </recommendedName>
</protein>